<sequence>MASKKLRFRGDATTNRIDDIGGDVDDDERKLLKDVDAAVAAEVVDGIHKRSSGSTSKENSDIKSTKEKKAVAEEEEEEYPSFMDFFKLEYIFCWLPFCWLPSCVLYGVFLLLASG</sequence>
<feature type="region of interest" description="Disordered" evidence="1">
    <location>
        <begin position="48"/>
        <end position="70"/>
    </location>
</feature>
<accession>A0ABM3UZZ6</accession>
<keyword evidence="2" id="KW-0812">Transmembrane</keyword>
<dbReference type="GeneID" id="131802708"/>
<organism evidence="3 4">
    <name type="scientific">Musca domestica</name>
    <name type="common">House fly</name>
    <dbReference type="NCBI Taxonomy" id="7370"/>
    <lineage>
        <taxon>Eukaryota</taxon>
        <taxon>Metazoa</taxon>
        <taxon>Ecdysozoa</taxon>
        <taxon>Arthropoda</taxon>
        <taxon>Hexapoda</taxon>
        <taxon>Insecta</taxon>
        <taxon>Pterygota</taxon>
        <taxon>Neoptera</taxon>
        <taxon>Endopterygota</taxon>
        <taxon>Diptera</taxon>
        <taxon>Brachycera</taxon>
        <taxon>Muscomorpha</taxon>
        <taxon>Muscoidea</taxon>
        <taxon>Muscidae</taxon>
        <taxon>Musca</taxon>
    </lineage>
</organism>
<dbReference type="RefSeq" id="XP_058979112.1">
    <property type="nucleotide sequence ID" value="XM_059123129.1"/>
</dbReference>
<evidence type="ECO:0000256" key="2">
    <source>
        <dbReference type="SAM" id="Phobius"/>
    </source>
</evidence>
<dbReference type="Proteomes" id="UP001652621">
    <property type="component" value="Unplaced"/>
</dbReference>
<keyword evidence="2" id="KW-1133">Transmembrane helix</keyword>
<keyword evidence="2" id="KW-0472">Membrane</keyword>
<protein>
    <submittedName>
        <fullName evidence="4">Uncharacterized protein LOC131802708</fullName>
    </submittedName>
</protein>
<name>A0ABM3UZZ6_MUSDO</name>
<proteinExistence type="predicted"/>
<evidence type="ECO:0000256" key="1">
    <source>
        <dbReference type="SAM" id="MobiDB-lite"/>
    </source>
</evidence>
<feature type="transmembrane region" description="Helical" evidence="2">
    <location>
        <begin position="91"/>
        <end position="113"/>
    </location>
</feature>
<feature type="compositionally biased region" description="Basic and acidic residues" evidence="1">
    <location>
        <begin position="58"/>
        <end position="70"/>
    </location>
</feature>
<keyword evidence="3" id="KW-1185">Reference proteome</keyword>
<evidence type="ECO:0000313" key="3">
    <source>
        <dbReference type="Proteomes" id="UP001652621"/>
    </source>
</evidence>
<evidence type="ECO:0000313" key="4">
    <source>
        <dbReference type="RefSeq" id="XP_058979112.1"/>
    </source>
</evidence>
<gene>
    <name evidence="4" type="primary">LOC131802708</name>
</gene>
<reference evidence="4" key="1">
    <citation type="submission" date="2025-08" db="UniProtKB">
        <authorList>
            <consortium name="RefSeq"/>
        </authorList>
    </citation>
    <scope>IDENTIFICATION</scope>
    <source>
        <strain evidence="4">Aabys</strain>
        <tissue evidence="4">Whole body</tissue>
    </source>
</reference>